<dbReference type="KEGG" id="gbe:GbCGDNIH1_2357"/>
<keyword evidence="1" id="KW-1133">Transmembrane helix</keyword>
<sequence>MGAGIAGDMAALTGVAAIPVITAIPTGVGLIGVVAAAGVVGHRLPLLLDLLRRDHGRVLPRVLLRAHRLGLRPRAGLREYSLNKQIIPIRTGAVKRAPVSVLAY</sequence>
<proteinExistence type="predicted"/>
<accession>Q0BPJ7</accession>
<dbReference type="EMBL" id="CP000394">
    <property type="protein sequence ID" value="ABI63255.1"/>
    <property type="molecule type" value="Genomic_DNA"/>
</dbReference>
<evidence type="ECO:0000256" key="1">
    <source>
        <dbReference type="SAM" id="Phobius"/>
    </source>
</evidence>
<feature type="transmembrane region" description="Helical" evidence="1">
    <location>
        <begin position="16"/>
        <end position="40"/>
    </location>
</feature>
<keyword evidence="3" id="KW-1185">Reference proteome</keyword>
<protein>
    <submittedName>
        <fullName evidence="2">Uncharacterized protein</fullName>
    </submittedName>
</protein>
<reference evidence="2 3" key="1">
    <citation type="journal article" date="2007" name="J. Bacteriol.">
        <title>Genome sequence analysis of the emerging human pathogenic acetic acid bacterium Granulibacter bethesdensis.</title>
        <authorList>
            <person name="Greenberg D.E."/>
            <person name="Porcella S.F."/>
            <person name="Zelazny A.M."/>
            <person name="Virtaneva K."/>
            <person name="Sturdevant D.E."/>
            <person name="Kupko J.J.III."/>
            <person name="Barbian K.D."/>
            <person name="Babar A."/>
            <person name="Dorward D.W."/>
            <person name="Holland S.M."/>
        </authorList>
    </citation>
    <scope>NUCLEOTIDE SEQUENCE [LARGE SCALE GENOMIC DNA]</scope>
    <source>
        <strain evidence="3">ATCC BAA-1260 / CGDNIH1</strain>
    </source>
</reference>
<evidence type="ECO:0000313" key="2">
    <source>
        <dbReference type="EMBL" id="ABI63255.1"/>
    </source>
</evidence>
<dbReference type="Proteomes" id="UP000001963">
    <property type="component" value="Chromosome"/>
</dbReference>
<dbReference type="AlphaFoldDB" id="Q0BPJ7"/>
<dbReference type="HOGENOM" id="CLU_2316347_0_0_5"/>
<evidence type="ECO:0000313" key="3">
    <source>
        <dbReference type="Proteomes" id="UP000001963"/>
    </source>
</evidence>
<gene>
    <name evidence="2" type="ordered locus">GbCGDNIH1_2357</name>
</gene>
<name>Q0BPJ7_GRABC</name>
<keyword evidence="1" id="KW-0812">Transmembrane</keyword>
<organism evidence="2 3">
    <name type="scientific">Granulibacter bethesdensis (strain ATCC BAA-1260 / CGDNIH1)</name>
    <dbReference type="NCBI Taxonomy" id="391165"/>
    <lineage>
        <taxon>Bacteria</taxon>
        <taxon>Pseudomonadati</taxon>
        <taxon>Pseudomonadota</taxon>
        <taxon>Alphaproteobacteria</taxon>
        <taxon>Acetobacterales</taxon>
        <taxon>Acetobacteraceae</taxon>
        <taxon>Granulibacter</taxon>
    </lineage>
</organism>
<dbReference type="STRING" id="391165.GbCGDNIH1_2357"/>
<keyword evidence="1" id="KW-0472">Membrane</keyword>